<name>A0A1V8M515_9GAMM</name>
<protein>
    <recommendedName>
        <fullName evidence="4">Integrase SAM-like N-terminal domain-containing protein</fullName>
    </recommendedName>
</protein>
<dbReference type="EMBL" id="LPUF01000001">
    <property type="protein sequence ID" value="OQK16576.1"/>
    <property type="molecule type" value="Genomic_DNA"/>
</dbReference>
<evidence type="ECO:0000313" key="3">
    <source>
        <dbReference type="Proteomes" id="UP000191980"/>
    </source>
</evidence>
<dbReference type="AlphaFoldDB" id="A0A1V8M515"/>
<organism evidence="2 3">
    <name type="scientific">Methyloprofundus sedimenti</name>
    <dbReference type="NCBI Taxonomy" id="1420851"/>
    <lineage>
        <taxon>Bacteria</taxon>
        <taxon>Pseudomonadati</taxon>
        <taxon>Pseudomonadota</taxon>
        <taxon>Gammaproteobacteria</taxon>
        <taxon>Methylococcales</taxon>
        <taxon>Methylococcaceae</taxon>
        <taxon>Methyloprofundus</taxon>
    </lineage>
</organism>
<dbReference type="RefSeq" id="WP_080521204.1">
    <property type="nucleotide sequence ID" value="NZ_LPUF01000001.1"/>
</dbReference>
<evidence type="ECO:0000313" key="2">
    <source>
        <dbReference type="EMBL" id="OQK16576.1"/>
    </source>
</evidence>
<sequence>MFTIPKHINHYFCDLLIQEAVPKPEQGYYKKWLRYYWDFCHKYEHSPDNKNSLPLFLQKLREKRQSEQQCQQAQQAIQLFYRMKLVNNANNRTETPQNSHHTDKKTAYPFPRSDSNHSSTSIRKHSPAAYPIAEPPHHNHTDNRKIMLLRINKPGSTVGPISIA</sequence>
<reference evidence="2 3" key="1">
    <citation type="submission" date="2015-12" db="EMBL/GenBank/DDBJ databases">
        <authorList>
            <person name="Shamseldin A."/>
            <person name="Moawad H."/>
            <person name="Abd El-Rahim W.M."/>
            <person name="Sadowsky M.J."/>
        </authorList>
    </citation>
    <scope>NUCLEOTIDE SEQUENCE [LARGE SCALE GENOMIC DNA]</scope>
    <source>
        <strain evidence="2 3">WF1</strain>
    </source>
</reference>
<dbReference type="STRING" id="1420851.AU255_01330"/>
<dbReference type="OrthoDB" id="9801717at2"/>
<accession>A0A1V8M515</accession>
<keyword evidence="3" id="KW-1185">Reference proteome</keyword>
<proteinExistence type="predicted"/>
<comment type="caution">
    <text evidence="2">The sequence shown here is derived from an EMBL/GenBank/DDBJ whole genome shotgun (WGS) entry which is preliminary data.</text>
</comment>
<evidence type="ECO:0000256" key="1">
    <source>
        <dbReference type="SAM" id="MobiDB-lite"/>
    </source>
</evidence>
<dbReference type="Proteomes" id="UP000191980">
    <property type="component" value="Unassembled WGS sequence"/>
</dbReference>
<evidence type="ECO:0008006" key="4">
    <source>
        <dbReference type="Google" id="ProtNLM"/>
    </source>
</evidence>
<gene>
    <name evidence="2" type="ORF">AU255_01330</name>
</gene>
<feature type="region of interest" description="Disordered" evidence="1">
    <location>
        <begin position="91"/>
        <end position="142"/>
    </location>
</feature>